<comment type="similarity">
    <text evidence="1">Belongs to the ATP-dependent AMP-binding enzyme family.</text>
</comment>
<sequence length="514" mass="56417">MIVPFSVSDFIDRAVQVYGDRIGVVDEPDQPASSLGEMTYAEVGQRARLQAAMLDRLGIDVGDRVAIVSHNSARLLTAFFGVCGSGRVLVPVNFRLRPDEVRYIVEHSGARVLFVDPELAESLGDVEAEFTFVLGDPASIDVPIDAEPRPWEPDENATACINYTSGTTARPKGVQITHRNIWVNAVTFAMHATVSDRDVYLHTLPMFHANGWGMPFAMTGLGVKQVVLRKVDGAEILRRVRDHGVTVMCAAPAVAAAVLDAAQTWEGEIPGRDRVRIIMAGAPPPTKTIRRVQEELGWEFIQIYGLTETSPLLTFNRTRAEWDHLPAEERATLLTRAGAPALGVRLKISEDEQNEGEVLARSNVVLEGYWEQPEESARALADGWFHTGDGGTIGDDGYLTISDRKKDVIITGGENVSSIEVEDVIFSHPAVAEVAVIGIPSEKWGETILALVVLAEGEQVTEAELIAWCKERAAGYKAPTVIEFRDELARTATGKLQKFKLRAPYWEGRDRQVN</sequence>
<dbReference type="Pfam" id="PF00501">
    <property type="entry name" value="AMP-binding"/>
    <property type="match status" value="1"/>
</dbReference>
<dbReference type="InterPro" id="IPR000873">
    <property type="entry name" value="AMP-dep_synth/lig_dom"/>
</dbReference>
<dbReference type="EMBL" id="WSEK01000005">
    <property type="protein sequence ID" value="MVQ51344.1"/>
    <property type="molecule type" value="Genomic_DNA"/>
</dbReference>
<name>A0A6L6XVE9_9ACTN</name>
<accession>A0A6L6XVE9</accession>
<dbReference type="PANTHER" id="PTHR43859">
    <property type="entry name" value="ACYL-ACTIVATING ENZYME"/>
    <property type="match status" value="1"/>
</dbReference>
<gene>
    <name evidence="7" type="ORF">GON03_19360</name>
</gene>
<dbReference type="Proteomes" id="UP000473525">
    <property type="component" value="Unassembled WGS sequence"/>
</dbReference>
<dbReference type="InterPro" id="IPR042099">
    <property type="entry name" value="ANL_N_sf"/>
</dbReference>
<organism evidence="7 8">
    <name type="scientific">Nocardioides agri</name>
    <dbReference type="NCBI Taxonomy" id="2682843"/>
    <lineage>
        <taxon>Bacteria</taxon>
        <taxon>Bacillati</taxon>
        <taxon>Actinomycetota</taxon>
        <taxon>Actinomycetes</taxon>
        <taxon>Propionibacteriales</taxon>
        <taxon>Nocardioidaceae</taxon>
        <taxon>Nocardioides</taxon>
    </lineage>
</organism>
<dbReference type="Gene3D" id="3.30.300.30">
    <property type="match status" value="1"/>
</dbReference>
<dbReference type="Gene3D" id="3.40.50.12780">
    <property type="entry name" value="N-terminal domain of ligase-like"/>
    <property type="match status" value="1"/>
</dbReference>
<dbReference type="InterPro" id="IPR045851">
    <property type="entry name" value="AMP-bd_C_sf"/>
</dbReference>
<evidence type="ECO:0000259" key="6">
    <source>
        <dbReference type="Pfam" id="PF13193"/>
    </source>
</evidence>
<protein>
    <submittedName>
        <fullName evidence="7">AMP-binding protein</fullName>
    </submittedName>
</protein>
<reference evidence="7 8" key="1">
    <citation type="submission" date="2019-12" db="EMBL/GenBank/DDBJ databases">
        <authorList>
            <person name="Huq M.A."/>
        </authorList>
    </citation>
    <scope>NUCLEOTIDE SEQUENCE [LARGE SCALE GENOMIC DNA]</scope>
    <source>
        <strain evidence="7 8">MAH-18</strain>
    </source>
</reference>
<keyword evidence="4" id="KW-0443">Lipid metabolism</keyword>
<feature type="domain" description="AMP-binding enzyme C-terminal" evidence="6">
    <location>
        <begin position="420"/>
        <end position="495"/>
    </location>
</feature>
<evidence type="ECO:0000256" key="2">
    <source>
        <dbReference type="ARBA" id="ARBA00022598"/>
    </source>
</evidence>
<keyword evidence="8" id="KW-1185">Reference proteome</keyword>
<evidence type="ECO:0000313" key="8">
    <source>
        <dbReference type="Proteomes" id="UP000473525"/>
    </source>
</evidence>
<dbReference type="PANTHER" id="PTHR43859:SF4">
    <property type="entry name" value="BUTANOATE--COA LIGASE AAE1-RELATED"/>
    <property type="match status" value="1"/>
</dbReference>
<dbReference type="InterPro" id="IPR025110">
    <property type="entry name" value="AMP-bd_C"/>
</dbReference>
<evidence type="ECO:0000256" key="3">
    <source>
        <dbReference type="ARBA" id="ARBA00022832"/>
    </source>
</evidence>
<evidence type="ECO:0000259" key="5">
    <source>
        <dbReference type="Pfam" id="PF00501"/>
    </source>
</evidence>
<keyword evidence="3" id="KW-0276">Fatty acid metabolism</keyword>
<dbReference type="GO" id="GO:0006631">
    <property type="term" value="P:fatty acid metabolic process"/>
    <property type="evidence" value="ECO:0007669"/>
    <property type="project" value="UniProtKB-KW"/>
</dbReference>
<keyword evidence="2" id="KW-0436">Ligase</keyword>
<dbReference type="GO" id="GO:0016874">
    <property type="term" value="F:ligase activity"/>
    <property type="evidence" value="ECO:0007669"/>
    <property type="project" value="UniProtKB-KW"/>
</dbReference>
<dbReference type="AlphaFoldDB" id="A0A6L6XVE9"/>
<evidence type="ECO:0000313" key="7">
    <source>
        <dbReference type="EMBL" id="MVQ51344.1"/>
    </source>
</evidence>
<dbReference type="RefSeq" id="WP_157346181.1">
    <property type="nucleotide sequence ID" value="NZ_WSEK01000005.1"/>
</dbReference>
<comment type="caution">
    <text evidence="7">The sequence shown here is derived from an EMBL/GenBank/DDBJ whole genome shotgun (WGS) entry which is preliminary data.</text>
</comment>
<evidence type="ECO:0000256" key="1">
    <source>
        <dbReference type="ARBA" id="ARBA00006432"/>
    </source>
</evidence>
<evidence type="ECO:0000256" key="4">
    <source>
        <dbReference type="ARBA" id="ARBA00023098"/>
    </source>
</evidence>
<proteinExistence type="inferred from homology"/>
<dbReference type="SUPFAM" id="SSF56801">
    <property type="entry name" value="Acetyl-CoA synthetase-like"/>
    <property type="match status" value="1"/>
</dbReference>
<dbReference type="Pfam" id="PF13193">
    <property type="entry name" value="AMP-binding_C"/>
    <property type="match status" value="1"/>
</dbReference>
<dbReference type="FunFam" id="3.30.300.30:FF:000008">
    <property type="entry name" value="2,3-dihydroxybenzoate-AMP ligase"/>
    <property type="match status" value="1"/>
</dbReference>
<feature type="domain" description="AMP-dependent synthetase/ligase" evidence="5">
    <location>
        <begin position="13"/>
        <end position="370"/>
    </location>
</feature>